<evidence type="ECO:0000259" key="6">
    <source>
        <dbReference type="PROSITE" id="PS50937"/>
    </source>
</evidence>
<reference evidence="7 8" key="1">
    <citation type="journal article" date="2015" name="Genome Announc.">
        <title>Expanding the biotechnology potential of lactobacilli through comparative genomics of 213 strains and associated genera.</title>
        <authorList>
            <person name="Sun Z."/>
            <person name="Harris H.M."/>
            <person name="McCann A."/>
            <person name="Guo C."/>
            <person name="Argimon S."/>
            <person name="Zhang W."/>
            <person name="Yang X."/>
            <person name="Jeffery I.B."/>
            <person name="Cooney J.C."/>
            <person name="Kagawa T.F."/>
            <person name="Liu W."/>
            <person name="Song Y."/>
            <person name="Salvetti E."/>
            <person name="Wrobel A."/>
            <person name="Rasinkangas P."/>
            <person name="Parkhill J."/>
            <person name="Rea M.C."/>
            <person name="O'Sullivan O."/>
            <person name="Ritari J."/>
            <person name="Douillard F.P."/>
            <person name="Paul Ross R."/>
            <person name="Yang R."/>
            <person name="Briner A.E."/>
            <person name="Felis G.E."/>
            <person name="de Vos W.M."/>
            <person name="Barrangou R."/>
            <person name="Klaenhammer T.R."/>
            <person name="Caufield P.W."/>
            <person name="Cui Y."/>
            <person name="Zhang H."/>
            <person name="O'Toole P.W."/>
        </authorList>
    </citation>
    <scope>NUCLEOTIDE SEQUENCE [LARGE SCALE GENOMIC DNA]</scope>
    <source>
        <strain evidence="7 8">DSM 14857</strain>
    </source>
</reference>
<evidence type="ECO:0000313" key="7">
    <source>
        <dbReference type="EMBL" id="KRL67182.1"/>
    </source>
</evidence>
<evidence type="ECO:0000256" key="2">
    <source>
        <dbReference type="ARBA" id="ARBA00023015"/>
    </source>
</evidence>
<dbReference type="GO" id="GO:0003677">
    <property type="term" value="F:DNA binding"/>
    <property type="evidence" value="ECO:0007669"/>
    <property type="project" value="UniProtKB-KW"/>
</dbReference>
<dbReference type="PATRIC" id="fig|1423815.3.peg.2082"/>
<dbReference type="GO" id="GO:0003700">
    <property type="term" value="F:DNA-binding transcription factor activity"/>
    <property type="evidence" value="ECO:0007669"/>
    <property type="project" value="InterPro"/>
</dbReference>
<dbReference type="PROSITE" id="PS50937">
    <property type="entry name" value="HTH_MERR_2"/>
    <property type="match status" value="1"/>
</dbReference>
<keyword evidence="2" id="KW-0805">Transcription regulation</keyword>
<evidence type="ECO:0000256" key="1">
    <source>
        <dbReference type="ARBA" id="ARBA00022491"/>
    </source>
</evidence>
<dbReference type="EMBL" id="AZFA01000007">
    <property type="protein sequence ID" value="KRL67182.1"/>
    <property type="molecule type" value="Genomic_DNA"/>
</dbReference>
<keyword evidence="5" id="KW-0812">Transmembrane</keyword>
<dbReference type="AlphaFoldDB" id="A0A0R1SF23"/>
<dbReference type="Pfam" id="PF13411">
    <property type="entry name" value="MerR_1"/>
    <property type="match status" value="1"/>
</dbReference>
<dbReference type="Gene3D" id="1.10.1660.10">
    <property type="match status" value="1"/>
</dbReference>
<proteinExistence type="predicted"/>
<dbReference type="RefSeq" id="WP_010625493.1">
    <property type="nucleotide sequence ID" value="NZ_AZFA01000007.1"/>
</dbReference>
<dbReference type="InterPro" id="IPR009061">
    <property type="entry name" value="DNA-bd_dom_put_sf"/>
</dbReference>
<evidence type="ECO:0000256" key="4">
    <source>
        <dbReference type="ARBA" id="ARBA00023163"/>
    </source>
</evidence>
<comment type="caution">
    <text evidence="7">The sequence shown here is derived from an EMBL/GenBank/DDBJ whole genome shotgun (WGS) entry which is preliminary data.</text>
</comment>
<dbReference type="PANTHER" id="PTHR30204:SF69">
    <property type="entry name" value="MERR-FAMILY TRANSCRIPTIONAL REGULATOR"/>
    <property type="match status" value="1"/>
</dbReference>
<keyword evidence="3" id="KW-0238">DNA-binding</keyword>
<keyword evidence="4" id="KW-0804">Transcription</keyword>
<dbReference type="eggNOG" id="COG0789">
    <property type="taxonomic scope" value="Bacteria"/>
</dbReference>
<evidence type="ECO:0000256" key="5">
    <source>
        <dbReference type="SAM" id="Phobius"/>
    </source>
</evidence>
<dbReference type="PRINTS" id="PR00040">
    <property type="entry name" value="HTHMERR"/>
</dbReference>
<dbReference type="InterPro" id="IPR000551">
    <property type="entry name" value="MerR-type_HTH_dom"/>
</dbReference>
<dbReference type="PANTHER" id="PTHR30204">
    <property type="entry name" value="REDOX-CYCLING DRUG-SENSING TRANSCRIPTIONAL ACTIVATOR SOXR"/>
    <property type="match status" value="1"/>
</dbReference>
<accession>A0A0R1SF23</accession>
<keyword evidence="5" id="KW-1133">Transmembrane helix</keyword>
<gene>
    <name evidence="7" type="ORF">FC27_GL002029</name>
</gene>
<dbReference type="STRING" id="1423815.FC27_GL002029"/>
<protein>
    <submittedName>
        <fullName evidence="7">Transcriptional regulator</fullName>
    </submittedName>
</protein>
<evidence type="ECO:0000256" key="3">
    <source>
        <dbReference type="ARBA" id="ARBA00023125"/>
    </source>
</evidence>
<sequence>MSTFSTGEMASLGHVSVRTIQYWDKKGLLTPSTKGPSGRRIYDSSDVQRLKLILLFKNIGLSLSAIKEIVDGDNSVSTLKLLLTERQDSLRDQISADRSQLAEVDSLIKSLPSLDNLSLNSIDDMNSIMDNKKALKKVHIHLILFGLPLSVLEIGSIIYSIVIRSWWPFVIWVLIDIIGAGFLSRYYFNSTEYVCPNCQFQFRPTFWQSFWAPHTFATRKLTCPNCGQKNYCVEVYGVSSE</sequence>
<name>A0A0R1SF23_9LACO</name>
<keyword evidence="1" id="KW-0678">Repressor</keyword>
<dbReference type="SMART" id="SM00422">
    <property type="entry name" value="HTH_MERR"/>
    <property type="match status" value="1"/>
</dbReference>
<dbReference type="OrthoDB" id="1894615at2"/>
<keyword evidence="8" id="KW-1185">Reference proteome</keyword>
<feature type="transmembrane region" description="Helical" evidence="5">
    <location>
        <begin position="142"/>
        <end position="163"/>
    </location>
</feature>
<evidence type="ECO:0000313" key="8">
    <source>
        <dbReference type="Proteomes" id="UP000051647"/>
    </source>
</evidence>
<feature type="domain" description="HTH merR-type" evidence="6">
    <location>
        <begin position="3"/>
        <end position="72"/>
    </location>
</feature>
<organism evidence="7 8">
    <name type="scientific">Companilactobacillus versmoldensis DSM 14857 = KCTC 3814</name>
    <dbReference type="NCBI Taxonomy" id="1423815"/>
    <lineage>
        <taxon>Bacteria</taxon>
        <taxon>Bacillati</taxon>
        <taxon>Bacillota</taxon>
        <taxon>Bacilli</taxon>
        <taxon>Lactobacillales</taxon>
        <taxon>Lactobacillaceae</taxon>
        <taxon>Companilactobacillus</taxon>
    </lineage>
</organism>
<keyword evidence="5" id="KW-0472">Membrane</keyword>
<dbReference type="Proteomes" id="UP000051647">
    <property type="component" value="Unassembled WGS sequence"/>
</dbReference>
<dbReference type="CDD" id="cd01106">
    <property type="entry name" value="HTH_TipAL-Mta"/>
    <property type="match status" value="1"/>
</dbReference>
<dbReference type="SUPFAM" id="SSF46955">
    <property type="entry name" value="Putative DNA-binding domain"/>
    <property type="match status" value="1"/>
</dbReference>
<feature type="transmembrane region" description="Helical" evidence="5">
    <location>
        <begin position="169"/>
        <end position="188"/>
    </location>
</feature>
<dbReference type="InterPro" id="IPR047057">
    <property type="entry name" value="MerR_fam"/>
</dbReference>